<comment type="caution">
    <text evidence="1">The sequence shown here is derived from an EMBL/GenBank/DDBJ whole genome shotgun (WGS) entry which is preliminary data.</text>
</comment>
<evidence type="ECO:0000313" key="1">
    <source>
        <dbReference type="EMBL" id="RNA37178.1"/>
    </source>
</evidence>
<name>A0A3M7SNR4_BRAPC</name>
<organism evidence="1 2">
    <name type="scientific">Brachionus plicatilis</name>
    <name type="common">Marine rotifer</name>
    <name type="synonym">Brachionus muelleri</name>
    <dbReference type="NCBI Taxonomy" id="10195"/>
    <lineage>
        <taxon>Eukaryota</taxon>
        <taxon>Metazoa</taxon>
        <taxon>Spiralia</taxon>
        <taxon>Gnathifera</taxon>
        <taxon>Rotifera</taxon>
        <taxon>Eurotatoria</taxon>
        <taxon>Monogononta</taxon>
        <taxon>Pseudotrocha</taxon>
        <taxon>Ploima</taxon>
        <taxon>Brachionidae</taxon>
        <taxon>Brachionus</taxon>
    </lineage>
</organism>
<protein>
    <submittedName>
        <fullName evidence="1">Uncharacterized protein</fullName>
    </submittedName>
</protein>
<dbReference type="EMBL" id="REGN01001078">
    <property type="protein sequence ID" value="RNA37178.1"/>
    <property type="molecule type" value="Genomic_DNA"/>
</dbReference>
<dbReference type="AlphaFoldDB" id="A0A3M7SNR4"/>
<evidence type="ECO:0000313" key="2">
    <source>
        <dbReference type="Proteomes" id="UP000276133"/>
    </source>
</evidence>
<dbReference type="Proteomes" id="UP000276133">
    <property type="component" value="Unassembled WGS sequence"/>
</dbReference>
<accession>A0A3M7SNR4</accession>
<proteinExistence type="predicted"/>
<gene>
    <name evidence="1" type="ORF">BpHYR1_015078</name>
</gene>
<reference evidence="1 2" key="1">
    <citation type="journal article" date="2018" name="Sci. Rep.">
        <title>Genomic signatures of local adaptation to the degree of environmental predictability in rotifers.</title>
        <authorList>
            <person name="Franch-Gras L."/>
            <person name="Hahn C."/>
            <person name="Garcia-Roger E.M."/>
            <person name="Carmona M.J."/>
            <person name="Serra M."/>
            <person name="Gomez A."/>
        </authorList>
    </citation>
    <scope>NUCLEOTIDE SEQUENCE [LARGE SCALE GENOMIC DNA]</scope>
    <source>
        <strain evidence="1">HYR1</strain>
    </source>
</reference>
<sequence length="62" mass="7338">MAKVNIILKYSEKYLDVLVSNDLKIIWQKKKIEQNRNTFVYMEKRPLATGHLKPILEFAANM</sequence>
<keyword evidence="2" id="KW-1185">Reference proteome</keyword>